<dbReference type="PANTHER" id="PTHR43833">
    <property type="entry name" value="POTASSIUM CHANNEL PROTEIN 2-RELATED-RELATED"/>
    <property type="match status" value="1"/>
</dbReference>
<dbReference type="Proteomes" id="UP001501509">
    <property type="component" value="Unassembled WGS sequence"/>
</dbReference>
<dbReference type="RefSeq" id="WP_344539399.1">
    <property type="nucleotide sequence ID" value="NZ_BAAATD010000002.1"/>
</dbReference>
<dbReference type="InterPro" id="IPR013099">
    <property type="entry name" value="K_chnl_dom"/>
</dbReference>
<reference evidence="3 4" key="1">
    <citation type="journal article" date="2019" name="Int. J. Syst. Evol. Microbiol.">
        <title>The Global Catalogue of Microorganisms (GCM) 10K type strain sequencing project: providing services to taxonomists for standard genome sequencing and annotation.</title>
        <authorList>
            <consortium name="The Broad Institute Genomics Platform"/>
            <consortium name="The Broad Institute Genome Sequencing Center for Infectious Disease"/>
            <person name="Wu L."/>
            <person name="Ma J."/>
        </authorList>
    </citation>
    <scope>NUCLEOTIDE SEQUENCE [LARGE SCALE GENOMIC DNA]</scope>
    <source>
        <strain evidence="3 4">JCM 6833</strain>
    </source>
</reference>
<keyword evidence="1" id="KW-1133">Transmembrane helix</keyword>
<protein>
    <submittedName>
        <fullName evidence="3">Ion channel</fullName>
    </submittedName>
</protein>
<dbReference type="Pfam" id="PF07885">
    <property type="entry name" value="Ion_trans_2"/>
    <property type="match status" value="1"/>
</dbReference>
<evidence type="ECO:0000313" key="3">
    <source>
        <dbReference type="EMBL" id="GAA2585022.1"/>
    </source>
</evidence>
<evidence type="ECO:0000313" key="4">
    <source>
        <dbReference type="Proteomes" id="UP001501509"/>
    </source>
</evidence>
<dbReference type="PANTHER" id="PTHR43833:SF9">
    <property type="entry name" value="POTASSIUM CHANNEL PROTEIN YUGO-RELATED"/>
    <property type="match status" value="1"/>
</dbReference>
<evidence type="ECO:0000256" key="1">
    <source>
        <dbReference type="SAM" id="Phobius"/>
    </source>
</evidence>
<dbReference type="Gene3D" id="3.40.50.720">
    <property type="entry name" value="NAD(P)-binding Rossmann-like Domain"/>
    <property type="match status" value="1"/>
</dbReference>
<gene>
    <name evidence="3" type="ORF">GCM10010411_17180</name>
</gene>
<keyword evidence="1" id="KW-0472">Membrane</keyword>
<organism evidence="3 4">
    <name type="scientific">Actinomadura fulvescens</name>
    <dbReference type="NCBI Taxonomy" id="46160"/>
    <lineage>
        <taxon>Bacteria</taxon>
        <taxon>Bacillati</taxon>
        <taxon>Actinomycetota</taxon>
        <taxon>Actinomycetes</taxon>
        <taxon>Streptosporangiales</taxon>
        <taxon>Thermomonosporaceae</taxon>
        <taxon>Actinomadura</taxon>
    </lineage>
</organism>
<keyword evidence="4" id="KW-1185">Reference proteome</keyword>
<comment type="caution">
    <text evidence="3">The sequence shown here is derived from an EMBL/GenBank/DDBJ whole genome shotgun (WGS) entry which is preliminary data.</text>
</comment>
<dbReference type="SUPFAM" id="SSF81324">
    <property type="entry name" value="Voltage-gated potassium channels"/>
    <property type="match status" value="1"/>
</dbReference>
<keyword evidence="1" id="KW-0812">Transmembrane</keyword>
<feature type="domain" description="Potassium channel" evidence="2">
    <location>
        <begin position="24"/>
        <end position="100"/>
    </location>
</feature>
<sequence>MPLLFMRLVHRIGTRAWRAPALVLLGAAVLGWVLIAVFEEPGAKIKQPLNYVWYFFVSGTTVGYGDLFPTTAGGRLGGVIVVISGLTAGLMLFAELTLWMAKGRTLKANGQARLHHKGHIVIIGYERNGLRAIIQQLRADSEFVKTPVVTVFWEDQLSGENPDPGLYDVIAYDETAFRRACLEDARTVLVAGRTDDETVRVMLGVSAYLLDHDRPQIHKLAGVHDGGSRAEIERALGLIGGDIEPVDIDDPAVVAVAIRNPGIAGIYHNLASTLDADSSLFRVDIPEGVGEWPRLDIAIFLLRRGSTLLAVGESHRPNARFRLTPRPDEVVKGGQSLAIVAPDRPEIPWHELALAEAKA</sequence>
<dbReference type="InterPro" id="IPR050721">
    <property type="entry name" value="Trk_Ktr_HKT_K-transport"/>
</dbReference>
<dbReference type="Gene3D" id="1.10.287.70">
    <property type="match status" value="1"/>
</dbReference>
<feature type="transmembrane region" description="Helical" evidence="1">
    <location>
        <begin position="76"/>
        <end position="101"/>
    </location>
</feature>
<dbReference type="EMBL" id="BAAATD010000002">
    <property type="protein sequence ID" value="GAA2585022.1"/>
    <property type="molecule type" value="Genomic_DNA"/>
</dbReference>
<feature type="transmembrane region" description="Helical" evidence="1">
    <location>
        <begin position="21"/>
        <end position="39"/>
    </location>
</feature>
<proteinExistence type="predicted"/>
<feature type="transmembrane region" description="Helical" evidence="1">
    <location>
        <begin position="51"/>
        <end position="69"/>
    </location>
</feature>
<accession>A0ABN3PHN5</accession>
<name>A0ABN3PHN5_9ACTN</name>
<evidence type="ECO:0000259" key="2">
    <source>
        <dbReference type="Pfam" id="PF07885"/>
    </source>
</evidence>